<evidence type="ECO:0000313" key="3">
    <source>
        <dbReference type="Proteomes" id="UP000009131"/>
    </source>
</evidence>
<keyword evidence="3" id="KW-1185">Reference proteome</keyword>
<comment type="caution">
    <text evidence="2">The sequence shown here is derived from an EMBL/GenBank/DDBJ whole genome shotgun (WGS) entry which is preliminary data.</text>
</comment>
<dbReference type="HOGENOM" id="CLU_003477_2_2_1"/>
<organism evidence="2 3">
    <name type="scientific">Mixia osmundae (strain CBS 9802 / IAM 14324 / JCM 22182 / KY 12970)</name>
    <dbReference type="NCBI Taxonomy" id="764103"/>
    <lineage>
        <taxon>Eukaryota</taxon>
        <taxon>Fungi</taxon>
        <taxon>Dikarya</taxon>
        <taxon>Basidiomycota</taxon>
        <taxon>Pucciniomycotina</taxon>
        <taxon>Mixiomycetes</taxon>
        <taxon>Mixiales</taxon>
        <taxon>Mixiaceae</taxon>
        <taxon>Mixia</taxon>
    </lineage>
</organism>
<evidence type="ECO:0008006" key="4">
    <source>
        <dbReference type="Google" id="ProtNLM"/>
    </source>
</evidence>
<dbReference type="EMBL" id="BABT02000112">
    <property type="protein sequence ID" value="GAA97127.1"/>
    <property type="molecule type" value="Genomic_DNA"/>
</dbReference>
<dbReference type="Pfam" id="PF08634">
    <property type="entry name" value="Pet127"/>
    <property type="match status" value="1"/>
</dbReference>
<reference evidence="2 3" key="2">
    <citation type="journal article" date="2012" name="Open Biol.">
        <title>Characteristics of nucleosomes and linker DNA regions on the genome of the basidiomycete Mixia osmundae revealed by mono- and dinucleosome mapping.</title>
        <authorList>
            <person name="Nishida H."/>
            <person name="Kondo S."/>
            <person name="Matsumoto T."/>
            <person name="Suzuki Y."/>
            <person name="Yoshikawa H."/>
            <person name="Taylor T.D."/>
            <person name="Sugiyama J."/>
        </authorList>
    </citation>
    <scope>NUCLEOTIDE SEQUENCE [LARGE SCALE GENOMIC DNA]</scope>
    <source>
        <strain evidence="3">CBS 9802 / IAM 14324 / JCM 22182 / KY 12970</strain>
    </source>
</reference>
<proteinExistence type="predicted"/>
<dbReference type="PANTHER" id="PTHR31014">
    <property type="entry name" value="MITOCHONDRIAL TRANSLATION SYSTEM COMPONENT PET127-RELATED"/>
    <property type="match status" value="1"/>
</dbReference>
<dbReference type="AlphaFoldDB" id="G7E2R7"/>
<name>G7E2R7_MIXOS</name>
<reference evidence="2 3" key="1">
    <citation type="journal article" date="2011" name="J. Gen. Appl. Microbiol.">
        <title>Draft genome sequencing of the enigmatic basidiomycete Mixia osmundae.</title>
        <authorList>
            <person name="Nishida H."/>
            <person name="Nagatsuka Y."/>
            <person name="Sugiyama J."/>
        </authorList>
    </citation>
    <scope>NUCLEOTIDE SEQUENCE [LARGE SCALE GENOMIC DNA]</scope>
    <source>
        <strain evidence="3">CBS 9802 / IAM 14324 / JCM 22182 / KY 12970</strain>
    </source>
</reference>
<dbReference type="STRING" id="764103.G7E2R7"/>
<sequence>MRCLRCAHERLLSTTAARNTLTRVRSTAIGDHARSLQTEASSSTTPDAVALAGVKAFKAVKKARQTSQTKSRSQPKGKATAASHSERRAAILAKLESLAKALPGEQSSSIVVQSVAKVRATQGRTRSTAPAPAKAHPQNAVIINTGTIEPAEIELDRIEALEEIPYARLQHGLNRVLFNPGIHWLQDPRTGVYNYEPHLKHIPGRASYNANRISQFVPPSGDKSLRTLADKHDALFRGSTSSLVPSLVHFWLLQHGVQHLRTDHLSMLWKDQSPAILGIGPRLPASVILRYQDGRYVIDSDKGADLQDEEILSELGHVMEKLLVTPPAEFEEALAQSLAEQNTSRDTQHDGYAYCKSGGILMRSQIDCHHPLLPKQTFDIKTRATVSVRTDKLNHEEASGYLIRYNHGMEESYEREIYDLIRNAYLKYSYQARIGGMDGIFIAYHNTKRIFGFQYISIADMDYCLNGSSEEAESTFRMGVRLFDTLLRQAIGVYPQQTLRVMTEGKSGRLMMFVRPNGTERELTKDEPLTAFCLELGEKTDNGYKYTIRKYADDENTRALYRKTATRQSFFNRHVLPPGVTPAQVKAVLKSQRTDDDDMEDLLDPVDDDAISQEGVGFTPHPKITYVDRPSKMVQAWRQIARRGKALTDSLGESDAPDDQVYVVPASEPELRQRRLH</sequence>
<dbReference type="PANTHER" id="PTHR31014:SF0">
    <property type="entry name" value="MITOCHONDRIAL TRANSLATION SYSTEM COMPONENT PET127-RELATED"/>
    <property type="match status" value="1"/>
</dbReference>
<protein>
    <recommendedName>
        <fullName evidence="4">Pet127-domain-containing protein</fullName>
    </recommendedName>
</protein>
<accession>G7E2R7</accession>
<gene>
    <name evidence="2" type="primary">Mo03802</name>
    <name evidence="2" type="ORF">E5Q_03802</name>
</gene>
<dbReference type="InParanoid" id="G7E2R7"/>
<dbReference type="InterPro" id="IPR013943">
    <property type="entry name" value="Pet127"/>
</dbReference>
<evidence type="ECO:0000313" key="2">
    <source>
        <dbReference type="EMBL" id="GAA97127.1"/>
    </source>
</evidence>
<dbReference type="eggNOG" id="ENOG502QPU6">
    <property type="taxonomic scope" value="Eukaryota"/>
</dbReference>
<feature type="region of interest" description="Disordered" evidence="1">
    <location>
        <begin position="62"/>
        <end position="85"/>
    </location>
</feature>
<dbReference type="Proteomes" id="UP000009131">
    <property type="component" value="Unassembled WGS sequence"/>
</dbReference>
<dbReference type="OrthoDB" id="10249045at2759"/>
<dbReference type="GO" id="GO:0000964">
    <property type="term" value="P:mitochondrial RNA 5'-end processing"/>
    <property type="evidence" value="ECO:0007669"/>
    <property type="project" value="TreeGrafter"/>
</dbReference>
<dbReference type="FunCoup" id="G7E2R7">
    <property type="interactions" value="123"/>
</dbReference>
<evidence type="ECO:0000256" key="1">
    <source>
        <dbReference type="SAM" id="MobiDB-lite"/>
    </source>
</evidence>
<dbReference type="GO" id="GO:0005740">
    <property type="term" value="C:mitochondrial envelope"/>
    <property type="evidence" value="ECO:0007669"/>
    <property type="project" value="TreeGrafter"/>
</dbReference>
<dbReference type="RefSeq" id="XP_014568894.1">
    <property type="nucleotide sequence ID" value="XM_014713408.1"/>
</dbReference>
<feature type="compositionally biased region" description="Polar residues" evidence="1">
    <location>
        <begin position="65"/>
        <end position="74"/>
    </location>
</feature>